<keyword evidence="2" id="KW-1185">Reference proteome</keyword>
<dbReference type="Proteomes" id="UP001055108">
    <property type="component" value="Unassembled WGS sequence"/>
</dbReference>
<dbReference type="RefSeq" id="WP_238306698.1">
    <property type="nucleotide sequence ID" value="NZ_BPQM01000140.1"/>
</dbReference>
<sequence>MRVDVAIPARLWLWTTMLSPMSRDVVAADPIHAVRHERIDGVHTGIFSFEAEEGAVVMTTQAGVPERHGECYVVLGDVLQHVHEFEAQDILEPAEATARLHARLRRAADLDDVSRRLRFPDGHALIEGSSRAGGLGGLSSAR</sequence>
<accession>A0AA37MCM5</accession>
<reference evidence="1" key="1">
    <citation type="journal article" date="2016" name="Front. Microbiol.">
        <title>Genome Sequence of the Piezophilic, Mesophilic Sulfate-Reducing Bacterium Desulfovibrio indicus J2T.</title>
        <authorList>
            <person name="Cao J."/>
            <person name="Maignien L."/>
            <person name="Shao Z."/>
            <person name="Alain K."/>
            <person name="Jebbar M."/>
        </authorList>
    </citation>
    <scope>NUCLEOTIDE SEQUENCE</scope>
    <source>
        <strain evidence="1">NBRC 103626</strain>
    </source>
</reference>
<dbReference type="EMBL" id="BPQM01000140">
    <property type="protein sequence ID" value="GJD81465.1"/>
    <property type="molecule type" value="Genomic_DNA"/>
</dbReference>
<protein>
    <submittedName>
        <fullName evidence="1">Uncharacterized protein</fullName>
    </submittedName>
</protein>
<dbReference type="AlphaFoldDB" id="A0AA37MCM5"/>
<proteinExistence type="predicted"/>
<evidence type="ECO:0000313" key="2">
    <source>
        <dbReference type="Proteomes" id="UP001055108"/>
    </source>
</evidence>
<evidence type="ECO:0000313" key="1">
    <source>
        <dbReference type="EMBL" id="GJD81465.1"/>
    </source>
</evidence>
<comment type="caution">
    <text evidence="1">The sequence shown here is derived from an EMBL/GenBank/DDBJ whole genome shotgun (WGS) entry which is preliminary data.</text>
</comment>
<reference evidence="1" key="2">
    <citation type="submission" date="2021-08" db="EMBL/GenBank/DDBJ databases">
        <authorList>
            <person name="Tani A."/>
            <person name="Ola A."/>
            <person name="Ogura Y."/>
            <person name="Katsura K."/>
            <person name="Hayashi T."/>
        </authorList>
    </citation>
    <scope>NUCLEOTIDE SEQUENCE</scope>
    <source>
        <strain evidence="1">NBRC 103626</strain>
    </source>
</reference>
<organism evidence="1 2">
    <name type="scientific">Methylobacterium gregans</name>
    <dbReference type="NCBI Taxonomy" id="374424"/>
    <lineage>
        <taxon>Bacteria</taxon>
        <taxon>Pseudomonadati</taxon>
        <taxon>Pseudomonadota</taxon>
        <taxon>Alphaproteobacteria</taxon>
        <taxon>Hyphomicrobiales</taxon>
        <taxon>Methylobacteriaceae</taxon>
        <taxon>Methylobacterium</taxon>
    </lineage>
</organism>
<name>A0AA37MCM5_9HYPH</name>
<gene>
    <name evidence="1" type="ORF">NBEOAGPD_4714</name>
</gene>